<feature type="compositionally biased region" description="Low complexity" evidence="1">
    <location>
        <begin position="1146"/>
        <end position="1168"/>
    </location>
</feature>
<dbReference type="PANTHER" id="PTHR33775">
    <property type="entry name" value="CARDIAC-ENRICHED FHL2-INTERACTING PROTEIN-RELATED"/>
    <property type="match status" value="1"/>
</dbReference>
<gene>
    <name evidence="3" type="primary">C4orf54</name>
</gene>
<feature type="compositionally biased region" description="Polar residues" evidence="1">
    <location>
        <begin position="102"/>
        <end position="118"/>
    </location>
</feature>
<dbReference type="EMBL" id="AFYH01223033">
    <property type="status" value="NOT_ANNOTATED_CDS"/>
    <property type="molecule type" value="Genomic_DNA"/>
</dbReference>
<feature type="compositionally biased region" description="Basic and acidic residues" evidence="1">
    <location>
        <begin position="832"/>
        <end position="863"/>
    </location>
</feature>
<protein>
    <submittedName>
        <fullName evidence="3">Chromosome 4 open reading frame 54</fullName>
    </submittedName>
</protein>
<feature type="region of interest" description="Disordered" evidence="1">
    <location>
        <begin position="826"/>
        <end position="863"/>
    </location>
</feature>
<feature type="region of interest" description="Disordered" evidence="1">
    <location>
        <begin position="558"/>
        <end position="590"/>
    </location>
</feature>
<dbReference type="Proteomes" id="UP000008672">
    <property type="component" value="Unassembled WGS sequence"/>
</dbReference>
<sequence>NDETHYITTHEIQLCELDHDVDYEFGLGSWDFEDDNLMYSFVDYASFDSDETVEGLQIHEEKNSDVTSDQNEANNTDYSIGKETVSTKSENDTFDEDKCSSSEESLSRNQIGSGNSAGQIHLSIKTTSRAINDSSSVEESENTADAAKHAGDMNVYVCKKSERQPSSKRDKNIKDDVKCFIALPGRLHHVGSLHSKEFFECSSGASSAVSELDDADKEVKNLTARAFRSLAFPYFDTFHFSSSDSSTSLSDQGVGINRWSTYVDLKGSSLAQLGEQHVFSHKDSASMFGINKNGAKVVKDKAPFTQLNKLQTKSLGLIFNGPNGKISNPENNSKRQVQLKEQVNPAGSSVITLTETLNFRCNVNAGVPENEGRAKTFENASGSRSMDKVTETLPREQGNEASKQTCKTGEAMEGTQKKSRFASSLLKNVISKKMQFEQELKMERGEIVDSTSYPGLSSKEFEFYREKSRDGDSRGFQRQNSKFSEGSSEYTIVSLEDLGDFVESKQQASEESSQKDGMHDTKPNNFESSIEAVCDSKIGVSETAKGTLLRSQNSAFRSWRDSDVEKKEEKIQESRSLSKVKTSSDHQSKVNLGQQSGVKATKMSHLFVPSIHQTTKENEAGKQAAIYINDTVQKQAIPVSPEIKISLRSIKETKQNPFNIAKLLTPKIGSTATNLIKTADDTKCQTISGSLKGELMEKVPQFTVRDVRENKYKMQAPIHQVRDVRKLVKSSYQFVSLNSNCKGVASSDKNNSDQKPSHVSLLREPSSVSPIVIKCHSVNTKEDDLKAGIQDLEETQSTENNSEVGRTSPVEDTILVHRTSGRIPVASSVKSNKSEPDMSELKTESRAAKWKQEKPKEEDKKPDFKVSTNQIALEKLTAAVKTMEQLYVFNKNEWKRKTKPRPILDSHVLSLIASQERTGSKPGESKAGCEREEEGKKSAPGTASVTDDRPVRREPGAAAEKILAKAAPRGTFDVPTKKEVKEPLKTFHIPINREEKDRLKALPQGGANLLSNKGIFTFGHSQKAAPAAAGKPSQPCYWASQLPSPSVGKSVPPKSPQVSRASRGPPAQAPEESQKANGEGEKKAAQELTQPPPDHGNYLTIPVKIQSAETRQQVQPAKSEQPTLSTPPSVGDKAQNGDSPQRRGKSPPASSAKEDSSSSQSARAASIALETRSPEVPAAATIYHHSLPITVHSAQPQIICFSPPMTAADQFQQTQRKMLLDPTTGQCYLVDTPVPAQPVTRRLFDPETGQYVEVPIPQQPVTPVSVPVSPIALSPGAYGTTYMIYPSFLPTTTVLPARTLQTQLSHPESEQGPEVGKASNKEMGTVGKQIDLSHIDSPYYIPTGKSANATQTHAHHITARGSVGLADGKPVISITSQQGPRIVAPPSFDGTTMSFVVEHR</sequence>
<dbReference type="STRING" id="7897.ENSLACP00000008030"/>
<name>H3AEF9_LATCH</name>
<dbReference type="HOGENOM" id="CLU_003127_0_0_1"/>
<feature type="region of interest" description="Disordered" evidence="1">
    <location>
        <begin position="742"/>
        <end position="762"/>
    </location>
</feature>
<dbReference type="InParanoid" id="H3AEF9"/>
<evidence type="ECO:0000313" key="3">
    <source>
        <dbReference type="Ensembl" id="ENSLACP00000008030.1"/>
    </source>
</evidence>
<feature type="region of interest" description="Disordered" evidence="1">
    <location>
        <begin position="503"/>
        <end position="525"/>
    </location>
</feature>
<evidence type="ECO:0000256" key="1">
    <source>
        <dbReference type="SAM" id="MobiDB-lite"/>
    </source>
</evidence>
<dbReference type="eggNOG" id="ENOG502QW5W">
    <property type="taxonomic scope" value="Eukaryota"/>
</dbReference>
<dbReference type="GeneTree" id="ENSGT00730000111645"/>
<feature type="region of interest" description="Disordered" evidence="1">
    <location>
        <begin position="60"/>
        <end position="118"/>
    </location>
</feature>
<keyword evidence="4" id="KW-1185">Reference proteome</keyword>
<feature type="domain" description="DUF4585" evidence="2">
    <location>
        <begin position="1211"/>
        <end position="1278"/>
    </location>
</feature>
<dbReference type="Pfam" id="PF15232">
    <property type="entry name" value="DUF4585"/>
    <property type="match status" value="1"/>
</dbReference>
<evidence type="ECO:0000259" key="2">
    <source>
        <dbReference type="Pfam" id="PF15232"/>
    </source>
</evidence>
<accession>H3AEF9</accession>
<organism evidence="3 4">
    <name type="scientific">Latimeria chalumnae</name>
    <name type="common">Coelacanth</name>
    <dbReference type="NCBI Taxonomy" id="7897"/>
    <lineage>
        <taxon>Eukaryota</taxon>
        <taxon>Metazoa</taxon>
        <taxon>Chordata</taxon>
        <taxon>Craniata</taxon>
        <taxon>Vertebrata</taxon>
        <taxon>Euteleostomi</taxon>
        <taxon>Coelacanthiformes</taxon>
        <taxon>Coelacanthidae</taxon>
        <taxon>Latimeria</taxon>
    </lineage>
</organism>
<feature type="compositionally biased region" description="Basic and acidic residues" evidence="1">
    <location>
        <begin position="512"/>
        <end position="522"/>
    </location>
</feature>
<dbReference type="InterPro" id="IPR052303">
    <property type="entry name" value="CEFIP"/>
</dbReference>
<reference evidence="4" key="1">
    <citation type="submission" date="2011-08" db="EMBL/GenBank/DDBJ databases">
        <title>The draft genome of Latimeria chalumnae.</title>
        <authorList>
            <person name="Di Palma F."/>
            <person name="Alfoldi J."/>
            <person name="Johnson J."/>
            <person name="Berlin A."/>
            <person name="Gnerre S."/>
            <person name="Jaffe D."/>
            <person name="MacCallum I."/>
            <person name="Young S."/>
            <person name="Walker B.J."/>
            <person name="Lander E."/>
            <person name="Lindblad-Toh K."/>
        </authorList>
    </citation>
    <scope>NUCLEOTIDE SEQUENCE [LARGE SCALE GENOMIC DNA]</scope>
    <source>
        <strain evidence="4">Wild caught</strain>
    </source>
</reference>
<feature type="region of interest" description="Disordered" evidence="1">
    <location>
        <begin position="1022"/>
        <end position="1171"/>
    </location>
</feature>
<feature type="compositionally biased region" description="Basic and acidic residues" evidence="1">
    <location>
        <begin position="385"/>
        <end position="398"/>
    </location>
</feature>
<feature type="region of interest" description="Disordered" evidence="1">
    <location>
        <begin position="793"/>
        <end position="812"/>
    </location>
</feature>
<feature type="compositionally biased region" description="Polar residues" evidence="1">
    <location>
        <begin position="1107"/>
        <end position="1128"/>
    </location>
</feature>
<dbReference type="InterPro" id="IPR027838">
    <property type="entry name" value="DUF4585"/>
</dbReference>
<evidence type="ECO:0000313" key="4">
    <source>
        <dbReference type="Proteomes" id="UP000008672"/>
    </source>
</evidence>
<feature type="region of interest" description="Disordered" evidence="1">
    <location>
        <begin position="914"/>
        <end position="955"/>
    </location>
</feature>
<dbReference type="Ensembl" id="ENSLACT00000008096.1">
    <property type="protein sequence ID" value="ENSLACP00000008030.1"/>
    <property type="gene ID" value="ENSLACG00000007106.1"/>
</dbReference>
<feature type="compositionally biased region" description="Polar residues" evidence="1">
    <location>
        <begin position="65"/>
        <end position="88"/>
    </location>
</feature>
<feature type="region of interest" description="Disordered" evidence="1">
    <location>
        <begin position="374"/>
        <end position="417"/>
    </location>
</feature>
<dbReference type="PANTHER" id="PTHR33775:SF4">
    <property type="entry name" value="CHROMOSOME 4 OPEN READING FRAME 54"/>
    <property type="match status" value="1"/>
</dbReference>
<dbReference type="OMA" id="RRTQDFP"/>
<dbReference type="Bgee" id="ENSLACG00000007106">
    <property type="expression patterns" value="Expressed in post-anal tail muscle and 4 other cell types or tissues"/>
</dbReference>
<feature type="compositionally biased region" description="Basic and acidic residues" evidence="1">
    <location>
        <begin position="946"/>
        <end position="955"/>
    </location>
</feature>
<proteinExistence type="predicted"/>
<feature type="compositionally biased region" description="Basic and acidic residues" evidence="1">
    <location>
        <begin position="1072"/>
        <end position="1085"/>
    </location>
</feature>
<reference evidence="3" key="2">
    <citation type="submission" date="2025-08" db="UniProtKB">
        <authorList>
            <consortium name="Ensembl"/>
        </authorList>
    </citation>
    <scope>IDENTIFICATION</scope>
</reference>
<feature type="compositionally biased region" description="Basic and acidic residues" evidence="1">
    <location>
        <begin position="558"/>
        <end position="573"/>
    </location>
</feature>
<feature type="compositionally biased region" description="Low complexity" evidence="1">
    <location>
        <begin position="1043"/>
        <end position="1059"/>
    </location>
</feature>
<reference evidence="3" key="3">
    <citation type="submission" date="2025-09" db="UniProtKB">
        <authorList>
            <consortium name="Ensembl"/>
        </authorList>
    </citation>
    <scope>IDENTIFICATION</scope>
</reference>
<feature type="compositionally biased region" description="Basic and acidic residues" evidence="1">
    <location>
        <begin position="923"/>
        <end position="937"/>
    </location>
</feature>